<dbReference type="WBParaSite" id="jg2332">
    <property type="protein sequence ID" value="jg2332"/>
    <property type="gene ID" value="jg2332"/>
</dbReference>
<protein>
    <submittedName>
        <fullName evidence="2">Uncharacterized protein</fullName>
    </submittedName>
</protein>
<sequence length="94" mass="11053">MGSSRSMQYRALNNSHSAMVWKTIAQIVARKGRTHSKHDEMMAFQEDKIKWLAQMHQQQQFLSQKILDRINVLEEQNNHVSSCYVCGFLKKFHS</sequence>
<evidence type="ECO:0000313" key="1">
    <source>
        <dbReference type="Proteomes" id="UP000887574"/>
    </source>
</evidence>
<name>A0A915DUI0_9BILA</name>
<dbReference type="Proteomes" id="UP000887574">
    <property type="component" value="Unplaced"/>
</dbReference>
<proteinExistence type="predicted"/>
<evidence type="ECO:0000313" key="2">
    <source>
        <dbReference type="WBParaSite" id="jg2332"/>
    </source>
</evidence>
<organism evidence="1 2">
    <name type="scientific">Ditylenchus dipsaci</name>
    <dbReference type="NCBI Taxonomy" id="166011"/>
    <lineage>
        <taxon>Eukaryota</taxon>
        <taxon>Metazoa</taxon>
        <taxon>Ecdysozoa</taxon>
        <taxon>Nematoda</taxon>
        <taxon>Chromadorea</taxon>
        <taxon>Rhabditida</taxon>
        <taxon>Tylenchina</taxon>
        <taxon>Tylenchomorpha</taxon>
        <taxon>Sphaerularioidea</taxon>
        <taxon>Anguinidae</taxon>
        <taxon>Anguininae</taxon>
        <taxon>Ditylenchus</taxon>
    </lineage>
</organism>
<keyword evidence="1" id="KW-1185">Reference proteome</keyword>
<reference evidence="2" key="1">
    <citation type="submission" date="2022-11" db="UniProtKB">
        <authorList>
            <consortium name="WormBaseParasite"/>
        </authorList>
    </citation>
    <scope>IDENTIFICATION</scope>
</reference>
<accession>A0A915DUI0</accession>
<dbReference type="AlphaFoldDB" id="A0A915DUI0"/>